<evidence type="ECO:0000313" key="2">
    <source>
        <dbReference type="EMBL" id="KZV98475.1"/>
    </source>
</evidence>
<accession>A0A165LXS8</accession>
<organism evidence="2 3">
    <name type="scientific">Exidia glandulosa HHB12029</name>
    <dbReference type="NCBI Taxonomy" id="1314781"/>
    <lineage>
        <taxon>Eukaryota</taxon>
        <taxon>Fungi</taxon>
        <taxon>Dikarya</taxon>
        <taxon>Basidiomycota</taxon>
        <taxon>Agaricomycotina</taxon>
        <taxon>Agaricomycetes</taxon>
        <taxon>Auriculariales</taxon>
        <taxon>Exidiaceae</taxon>
        <taxon>Exidia</taxon>
    </lineage>
</organism>
<dbReference type="OrthoDB" id="3200752at2759"/>
<evidence type="ECO:0000313" key="1">
    <source>
        <dbReference type="EMBL" id="KZV78880.1"/>
    </source>
</evidence>
<dbReference type="EMBL" id="KV426735">
    <property type="protein sequence ID" value="KZV78880.1"/>
    <property type="molecule type" value="Genomic_DNA"/>
</dbReference>
<sequence length="83" mass="9431">FHGRSIIYNRETPLHNDRLDMKFAWTPLITVGKYTKGTIRVLNLAIDYNPGALVFIRGGTLKHSVTFEGGQRVAIAHFMHHNV</sequence>
<feature type="non-terminal residue" evidence="2">
    <location>
        <position position="1"/>
    </location>
</feature>
<protein>
    <submittedName>
        <fullName evidence="2">Uncharacterized protein</fullName>
    </submittedName>
</protein>
<dbReference type="Gene3D" id="3.60.130.30">
    <property type="match status" value="1"/>
</dbReference>
<proteinExistence type="predicted"/>
<gene>
    <name evidence="2" type="ORF">EXIGLDRAFT_588393</name>
    <name evidence="1" type="ORF">EXIGLDRAFT_593120</name>
</gene>
<dbReference type="Proteomes" id="UP000077266">
    <property type="component" value="Unassembled WGS sequence"/>
</dbReference>
<reference evidence="2 3" key="1">
    <citation type="journal article" date="2016" name="Mol. Biol. Evol.">
        <title>Comparative Genomics of Early-Diverging Mushroom-Forming Fungi Provides Insights into the Origins of Lignocellulose Decay Capabilities.</title>
        <authorList>
            <person name="Nagy L.G."/>
            <person name="Riley R."/>
            <person name="Tritt A."/>
            <person name="Adam C."/>
            <person name="Daum C."/>
            <person name="Floudas D."/>
            <person name="Sun H."/>
            <person name="Yadav J.S."/>
            <person name="Pangilinan J."/>
            <person name="Larsson K.H."/>
            <person name="Matsuura K."/>
            <person name="Barry K."/>
            <person name="Labutti K."/>
            <person name="Kuo R."/>
            <person name="Ohm R.A."/>
            <person name="Bhattacharya S.S."/>
            <person name="Shirouzu T."/>
            <person name="Yoshinaga Y."/>
            <person name="Martin F.M."/>
            <person name="Grigoriev I.V."/>
            <person name="Hibbett D.S."/>
        </authorList>
    </citation>
    <scope>NUCLEOTIDE SEQUENCE [LARGE SCALE GENOMIC DNA]</scope>
    <source>
        <strain evidence="2 3">HHB12029</strain>
    </source>
</reference>
<keyword evidence="3" id="KW-1185">Reference proteome</keyword>
<feature type="non-terminal residue" evidence="2">
    <location>
        <position position="83"/>
    </location>
</feature>
<dbReference type="AlphaFoldDB" id="A0A165LXS8"/>
<name>A0A165LXS8_EXIGL</name>
<evidence type="ECO:0000313" key="3">
    <source>
        <dbReference type="Proteomes" id="UP000077266"/>
    </source>
</evidence>
<dbReference type="EMBL" id="KV425918">
    <property type="protein sequence ID" value="KZV98475.1"/>
    <property type="molecule type" value="Genomic_DNA"/>
</dbReference>